<dbReference type="CDD" id="cd00427">
    <property type="entry name" value="Ribosomal_L29_HIP"/>
    <property type="match status" value="1"/>
</dbReference>
<proteinExistence type="inferred from homology"/>
<evidence type="ECO:0000256" key="3">
    <source>
        <dbReference type="ARBA" id="ARBA00023274"/>
    </source>
</evidence>
<dbReference type="InterPro" id="IPR036049">
    <property type="entry name" value="Ribosomal_uL29_sf"/>
</dbReference>
<dbReference type="Pfam" id="PF00831">
    <property type="entry name" value="Ribosomal_L29"/>
    <property type="match status" value="1"/>
</dbReference>
<dbReference type="Gene3D" id="1.10.287.310">
    <property type="match status" value="1"/>
</dbReference>
<evidence type="ECO:0000256" key="1">
    <source>
        <dbReference type="ARBA" id="ARBA00009254"/>
    </source>
</evidence>
<dbReference type="PANTHER" id="PTHR10916">
    <property type="entry name" value="60S RIBOSOMAL PROTEIN L35/50S RIBOSOMAL PROTEIN L29"/>
    <property type="match status" value="1"/>
</dbReference>
<dbReference type="GO" id="GO:0006412">
    <property type="term" value="P:translation"/>
    <property type="evidence" value="ECO:0007669"/>
    <property type="project" value="UniProtKB-UniRule"/>
</dbReference>
<dbReference type="InterPro" id="IPR018254">
    <property type="entry name" value="Ribosomal_uL29_CS"/>
</dbReference>
<dbReference type="InterPro" id="IPR050063">
    <property type="entry name" value="Ribosomal_protein_uL29"/>
</dbReference>
<organism evidence="8">
    <name type="scientific">Thermorudis peleae</name>
    <dbReference type="NCBI Taxonomy" id="1382356"/>
    <lineage>
        <taxon>Bacteria</taxon>
        <taxon>Pseudomonadati</taxon>
        <taxon>Thermomicrobiota</taxon>
        <taxon>Thermomicrobia</taxon>
        <taxon>Thermomicrobia incertae sedis</taxon>
        <taxon>Thermorudis</taxon>
    </lineage>
</organism>
<dbReference type="EMBL" id="DSIY01000161">
    <property type="protein sequence ID" value="HEG91101.1"/>
    <property type="molecule type" value="Genomic_DNA"/>
</dbReference>
<reference evidence="8" key="1">
    <citation type="journal article" date="2020" name="mSystems">
        <title>Genome- and Community-Level Interaction Insights into Carbon Utilization and Element Cycling Functions of Hydrothermarchaeota in Hydrothermal Sediment.</title>
        <authorList>
            <person name="Zhou Z."/>
            <person name="Liu Y."/>
            <person name="Xu W."/>
            <person name="Pan J."/>
            <person name="Luo Z.H."/>
            <person name="Li M."/>
        </authorList>
    </citation>
    <scope>NUCLEOTIDE SEQUENCE [LARGE SCALE GENOMIC DNA]</scope>
    <source>
        <strain evidence="8">SpSt-210</strain>
    </source>
</reference>
<dbReference type="FunFam" id="1.10.287.310:FF:000001">
    <property type="entry name" value="50S ribosomal protein L29"/>
    <property type="match status" value="1"/>
</dbReference>
<sequence>MKPAEIRALSNEELQRRLDELRSEWRDLRFDAALGRLANPMRIRQIRKDIARIYTILTERERQALAEQGLLPPPKLTRRERKKRKARQMRQQS</sequence>
<dbReference type="HAMAP" id="MF_00374">
    <property type="entry name" value="Ribosomal_uL29"/>
    <property type="match status" value="1"/>
</dbReference>
<dbReference type="NCBIfam" id="TIGR00012">
    <property type="entry name" value="L29"/>
    <property type="match status" value="1"/>
</dbReference>
<dbReference type="AlphaFoldDB" id="A0A831TFR8"/>
<gene>
    <name evidence="5" type="primary">rpmC</name>
    <name evidence="8" type="ORF">ENP34_06630</name>
</gene>
<dbReference type="PANTHER" id="PTHR10916:SF0">
    <property type="entry name" value="LARGE RIBOSOMAL SUBUNIT PROTEIN UL29C"/>
    <property type="match status" value="1"/>
</dbReference>
<dbReference type="GO" id="GO:0022625">
    <property type="term" value="C:cytosolic large ribosomal subunit"/>
    <property type="evidence" value="ECO:0007669"/>
    <property type="project" value="TreeGrafter"/>
</dbReference>
<feature type="compositionally biased region" description="Basic residues" evidence="7">
    <location>
        <begin position="76"/>
        <end position="93"/>
    </location>
</feature>
<keyword evidence="3 5" id="KW-0687">Ribonucleoprotein</keyword>
<evidence type="ECO:0000256" key="7">
    <source>
        <dbReference type="SAM" id="MobiDB-lite"/>
    </source>
</evidence>
<protein>
    <recommendedName>
        <fullName evidence="4 5">Large ribosomal subunit protein uL29</fullName>
    </recommendedName>
</protein>
<evidence type="ECO:0000256" key="4">
    <source>
        <dbReference type="ARBA" id="ARBA00035204"/>
    </source>
</evidence>
<dbReference type="SUPFAM" id="SSF46561">
    <property type="entry name" value="Ribosomal protein L29 (L29p)"/>
    <property type="match status" value="1"/>
</dbReference>
<evidence type="ECO:0000256" key="6">
    <source>
        <dbReference type="SAM" id="Coils"/>
    </source>
</evidence>
<feature type="coiled-coil region" evidence="6">
    <location>
        <begin position="4"/>
        <end position="31"/>
    </location>
</feature>
<dbReference type="PROSITE" id="PS00579">
    <property type="entry name" value="RIBOSOMAL_L29"/>
    <property type="match status" value="1"/>
</dbReference>
<name>A0A831TFR8_9BACT</name>
<dbReference type="InterPro" id="IPR001854">
    <property type="entry name" value="Ribosomal_uL29"/>
</dbReference>
<evidence type="ECO:0000256" key="2">
    <source>
        <dbReference type="ARBA" id="ARBA00022980"/>
    </source>
</evidence>
<keyword evidence="2 5" id="KW-0689">Ribosomal protein</keyword>
<accession>A0A831TFR8</accession>
<comment type="caution">
    <text evidence="8">The sequence shown here is derived from an EMBL/GenBank/DDBJ whole genome shotgun (WGS) entry which is preliminary data.</text>
</comment>
<comment type="similarity">
    <text evidence="1 5">Belongs to the universal ribosomal protein uL29 family.</text>
</comment>
<keyword evidence="6" id="KW-0175">Coiled coil</keyword>
<evidence type="ECO:0000256" key="5">
    <source>
        <dbReference type="HAMAP-Rule" id="MF_00374"/>
    </source>
</evidence>
<evidence type="ECO:0000313" key="8">
    <source>
        <dbReference type="EMBL" id="HEG91101.1"/>
    </source>
</evidence>
<feature type="region of interest" description="Disordered" evidence="7">
    <location>
        <begin position="64"/>
        <end position="93"/>
    </location>
</feature>
<dbReference type="GO" id="GO:0003735">
    <property type="term" value="F:structural constituent of ribosome"/>
    <property type="evidence" value="ECO:0007669"/>
    <property type="project" value="InterPro"/>
</dbReference>